<keyword evidence="2" id="KW-1185">Reference proteome</keyword>
<sequence>MRSTVEYPRRFRMIPAAASRYVVQFSIYGQGYSLDTERAC</sequence>
<accession>D0WFW1</accession>
<proteinExistence type="predicted"/>
<dbReference type="Proteomes" id="UP000006001">
    <property type="component" value="Unassembled WGS sequence"/>
</dbReference>
<name>D0WFW1_SLAES</name>
<reference evidence="1" key="1">
    <citation type="submission" date="2009-10" db="EMBL/GenBank/DDBJ databases">
        <authorList>
            <person name="Weinstock G."/>
            <person name="Sodergren E."/>
            <person name="Clifton S."/>
            <person name="Fulton L."/>
            <person name="Fulton B."/>
            <person name="Courtney L."/>
            <person name="Fronick C."/>
            <person name="Harrison M."/>
            <person name="Strong C."/>
            <person name="Farmer C."/>
            <person name="Delahaunty K."/>
            <person name="Markovic C."/>
            <person name="Hall O."/>
            <person name="Minx P."/>
            <person name="Tomlinson C."/>
            <person name="Mitreva M."/>
            <person name="Nelson J."/>
            <person name="Hou S."/>
            <person name="Wollam A."/>
            <person name="Pepin K.H."/>
            <person name="Johnson M."/>
            <person name="Bhonagiri V."/>
            <person name="Nash W.E."/>
            <person name="Warren W."/>
            <person name="Chinwalla A."/>
            <person name="Mardis E.R."/>
            <person name="Wilson R.K."/>
        </authorList>
    </citation>
    <scope>NUCLEOTIDE SEQUENCE [LARGE SCALE GENOMIC DNA]</scope>
    <source>
        <strain evidence="1">ATCC 700122</strain>
    </source>
</reference>
<comment type="caution">
    <text evidence="1">The sequence shown here is derived from an EMBL/GenBank/DDBJ whole genome shotgun (WGS) entry which is preliminary data.</text>
</comment>
<dbReference type="HOGENOM" id="CLU_3296606_0_0_11"/>
<evidence type="ECO:0000313" key="2">
    <source>
        <dbReference type="Proteomes" id="UP000006001"/>
    </source>
</evidence>
<dbReference type="STRING" id="649764.HMPREF0762_00711"/>
<evidence type="ECO:0000313" key="1">
    <source>
        <dbReference type="EMBL" id="EEZ61374.1"/>
    </source>
</evidence>
<organism evidence="1 2">
    <name type="scientific">Slackia exigua (strain ATCC 700122 / DSM 15923 / CIP 105133 / JCM 11022 / KCTC 5966 / S-7)</name>
    <dbReference type="NCBI Taxonomy" id="649764"/>
    <lineage>
        <taxon>Bacteria</taxon>
        <taxon>Bacillati</taxon>
        <taxon>Actinomycetota</taxon>
        <taxon>Coriobacteriia</taxon>
        <taxon>Eggerthellales</taxon>
        <taxon>Eggerthellaceae</taxon>
        <taxon>Slackia</taxon>
    </lineage>
</organism>
<protein>
    <submittedName>
        <fullName evidence="1">Uncharacterized protein</fullName>
    </submittedName>
</protein>
<gene>
    <name evidence="1" type="ORF">HMPREF0762_00711</name>
</gene>
<dbReference type="AlphaFoldDB" id="D0WFW1"/>
<dbReference type="EMBL" id="ACUX02000006">
    <property type="protein sequence ID" value="EEZ61374.1"/>
    <property type="molecule type" value="Genomic_DNA"/>
</dbReference>